<dbReference type="STRING" id="60547.GCA_000751215_00994"/>
<dbReference type="EMBL" id="JFHC01000002">
    <property type="protein sequence ID" value="KDR44346.1"/>
    <property type="molecule type" value="Genomic_DNA"/>
</dbReference>
<name>A0A069Q3H8_9BURK</name>
<accession>A0A069Q3H8</accession>
<evidence type="ECO:0008006" key="4">
    <source>
        <dbReference type="Google" id="ProtNLM"/>
    </source>
</evidence>
<comment type="caution">
    <text evidence="2">The sequence shown here is derived from an EMBL/GenBank/DDBJ whole genome shotgun (WGS) entry which is preliminary data.</text>
</comment>
<feature type="chain" id="PRO_5007372568" description="Rap1a immunity protein domain-containing protein" evidence="1">
    <location>
        <begin position="22"/>
        <end position="138"/>
    </location>
</feature>
<dbReference type="PROSITE" id="PS51257">
    <property type="entry name" value="PROKAR_LIPOPROTEIN"/>
    <property type="match status" value="1"/>
</dbReference>
<evidence type="ECO:0000313" key="2">
    <source>
        <dbReference type="EMBL" id="KDR44346.1"/>
    </source>
</evidence>
<gene>
    <name evidence="2" type="ORF">BG61_11560</name>
</gene>
<proteinExistence type="predicted"/>
<dbReference type="Proteomes" id="UP000027466">
    <property type="component" value="Unassembled WGS sequence"/>
</dbReference>
<feature type="signal peptide" evidence="1">
    <location>
        <begin position="1"/>
        <end position="21"/>
    </location>
</feature>
<reference evidence="2 3" key="1">
    <citation type="submission" date="2014-03" db="EMBL/GenBank/DDBJ databases">
        <title>Draft Genome Sequences of Four Burkholderia Strains.</title>
        <authorList>
            <person name="Liu X.Y."/>
            <person name="Li C.X."/>
            <person name="Xu J.H."/>
        </authorList>
    </citation>
    <scope>NUCLEOTIDE SEQUENCE [LARGE SCALE GENOMIC DNA]</scope>
    <source>
        <strain evidence="2 3">DSM 50014</strain>
    </source>
</reference>
<sequence>MKRNVSIAAVIAAACALGASAAVLAQQSQSAAVDPSFSAWSLAQQCAQKTDNTAQGQCVGAVRGIVRGYQYGVLFLGQRSSLPANETQRVSLCLDNTKVSSIVDDFLADAKQVNEDALKRPPAEVAVLGSVHSHHACM</sequence>
<keyword evidence="1" id="KW-0732">Signal</keyword>
<organism evidence="2 3">
    <name type="scientific">Caballeronia glathei</name>
    <dbReference type="NCBI Taxonomy" id="60547"/>
    <lineage>
        <taxon>Bacteria</taxon>
        <taxon>Pseudomonadati</taxon>
        <taxon>Pseudomonadota</taxon>
        <taxon>Betaproteobacteria</taxon>
        <taxon>Burkholderiales</taxon>
        <taxon>Burkholderiaceae</taxon>
        <taxon>Caballeronia</taxon>
    </lineage>
</organism>
<protein>
    <recommendedName>
        <fullName evidence="4">Rap1a immunity protein domain-containing protein</fullName>
    </recommendedName>
</protein>
<evidence type="ECO:0000256" key="1">
    <source>
        <dbReference type="SAM" id="SignalP"/>
    </source>
</evidence>
<keyword evidence="3" id="KW-1185">Reference proteome</keyword>
<dbReference type="RefSeq" id="WP_035926733.1">
    <property type="nucleotide sequence ID" value="NZ_CADFFX010000008.1"/>
</dbReference>
<evidence type="ECO:0000313" key="3">
    <source>
        <dbReference type="Proteomes" id="UP000027466"/>
    </source>
</evidence>
<dbReference type="AlphaFoldDB" id="A0A069Q3H8"/>